<keyword evidence="3" id="KW-1185">Reference proteome</keyword>
<comment type="caution">
    <text evidence="2">The sequence shown here is derived from an EMBL/GenBank/DDBJ whole genome shotgun (WGS) entry which is preliminary data.</text>
</comment>
<sequence length="110" mass="11835">MEGREEHARNNPTSCQWGARGGLVDFTPYPSADKTKDKSLQNLTRKKISGHRALLGTPTKRPKGTCIAFVSAGSGQSFRLMVVPFSEDAPGPSAPVLATNFAEAILKHLI</sequence>
<feature type="region of interest" description="Disordered" evidence="1">
    <location>
        <begin position="1"/>
        <end position="22"/>
    </location>
</feature>
<name>A0ABP8BVQ5_9ACTN</name>
<evidence type="ECO:0000313" key="3">
    <source>
        <dbReference type="Proteomes" id="UP001501710"/>
    </source>
</evidence>
<evidence type="ECO:0000256" key="1">
    <source>
        <dbReference type="SAM" id="MobiDB-lite"/>
    </source>
</evidence>
<gene>
    <name evidence="2" type="ORF">GCM10022254_11940</name>
</gene>
<evidence type="ECO:0008006" key="4">
    <source>
        <dbReference type="Google" id="ProtNLM"/>
    </source>
</evidence>
<dbReference type="Proteomes" id="UP001501710">
    <property type="component" value="Unassembled WGS sequence"/>
</dbReference>
<proteinExistence type="predicted"/>
<evidence type="ECO:0000313" key="2">
    <source>
        <dbReference type="EMBL" id="GAA4226556.1"/>
    </source>
</evidence>
<organism evidence="2 3">
    <name type="scientific">Actinomadura meridiana</name>
    <dbReference type="NCBI Taxonomy" id="559626"/>
    <lineage>
        <taxon>Bacteria</taxon>
        <taxon>Bacillati</taxon>
        <taxon>Actinomycetota</taxon>
        <taxon>Actinomycetes</taxon>
        <taxon>Streptosporangiales</taxon>
        <taxon>Thermomonosporaceae</taxon>
        <taxon>Actinomadura</taxon>
    </lineage>
</organism>
<dbReference type="EMBL" id="BAABAS010000004">
    <property type="protein sequence ID" value="GAA4226556.1"/>
    <property type="molecule type" value="Genomic_DNA"/>
</dbReference>
<protein>
    <recommendedName>
        <fullName evidence="4">Penicillin-binding protein transpeptidase domain-containing protein</fullName>
    </recommendedName>
</protein>
<reference evidence="3" key="1">
    <citation type="journal article" date="2019" name="Int. J. Syst. Evol. Microbiol.">
        <title>The Global Catalogue of Microorganisms (GCM) 10K type strain sequencing project: providing services to taxonomists for standard genome sequencing and annotation.</title>
        <authorList>
            <consortium name="The Broad Institute Genomics Platform"/>
            <consortium name="The Broad Institute Genome Sequencing Center for Infectious Disease"/>
            <person name="Wu L."/>
            <person name="Ma J."/>
        </authorList>
    </citation>
    <scope>NUCLEOTIDE SEQUENCE [LARGE SCALE GENOMIC DNA]</scope>
    <source>
        <strain evidence="3">JCM 17440</strain>
    </source>
</reference>
<accession>A0ABP8BVQ5</accession>